<evidence type="ECO:0000313" key="2">
    <source>
        <dbReference type="Proteomes" id="UP001160148"/>
    </source>
</evidence>
<accession>A0AAV0XAR8</accession>
<dbReference type="Proteomes" id="UP001160148">
    <property type="component" value="Unassembled WGS sequence"/>
</dbReference>
<sequence>MAQIRKKHRVGVAVIVGTIATKTRIRSAVYYHSPEKECEPLRTESAQLDDVPSADFILEHDAAARKQGRWRTAQQTRAGHLR</sequence>
<dbReference type="AlphaFoldDB" id="A0AAV0XAR8"/>
<keyword evidence="2" id="KW-1185">Reference proteome</keyword>
<reference evidence="1 2" key="1">
    <citation type="submission" date="2023-01" db="EMBL/GenBank/DDBJ databases">
        <authorList>
            <person name="Whitehead M."/>
        </authorList>
    </citation>
    <scope>NUCLEOTIDE SEQUENCE [LARGE SCALE GENOMIC DNA]</scope>
</reference>
<comment type="caution">
    <text evidence="1">The sequence shown here is derived from an EMBL/GenBank/DDBJ whole genome shotgun (WGS) entry which is preliminary data.</text>
</comment>
<dbReference type="EMBL" id="CARXXK010000004">
    <property type="protein sequence ID" value="CAI6365043.1"/>
    <property type="molecule type" value="Genomic_DNA"/>
</dbReference>
<organism evidence="1 2">
    <name type="scientific">Macrosiphum euphorbiae</name>
    <name type="common">potato aphid</name>
    <dbReference type="NCBI Taxonomy" id="13131"/>
    <lineage>
        <taxon>Eukaryota</taxon>
        <taxon>Metazoa</taxon>
        <taxon>Ecdysozoa</taxon>
        <taxon>Arthropoda</taxon>
        <taxon>Hexapoda</taxon>
        <taxon>Insecta</taxon>
        <taxon>Pterygota</taxon>
        <taxon>Neoptera</taxon>
        <taxon>Paraneoptera</taxon>
        <taxon>Hemiptera</taxon>
        <taxon>Sternorrhyncha</taxon>
        <taxon>Aphidomorpha</taxon>
        <taxon>Aphidoidea</taxon>
        <taxon>Aphididae</taxon>
        <taxon>Macrosiphini</taxon>
        <taxon>Macrosiphum</taxon>
    </lineage>
</organism>
<gene>
    <name evidence="1" type="ORF">MEUPH1_LOCUS19798</name>
</gene>
<protein>
    <submittedName>
        <fullName evidence="1">Uncharacterized protein</fullName>
    </submittedName>
</protein>
<name>A0AAV0XAR8_9HEMI</name>
<evidence type="ECO:0000313" key="1">
    <source>
        <dbReference type="EMBL" id="CAI6365043.1"/>
    </source>
</evidence>
<proteinExistence type="predicted"/>